<gene>
    <name evidence="3" type="ORF">GCM10011611_29070</name>
</gene>
<keyword evidence="1" id="KW-0378">Hydrolase</keyword>
<keyword evidence="2" id="KW-0732">Signal</keyword>
<evidence type="ECO:0008006" key="5">
    <source>
        <dbReference type="Google" id="ProtNLM"/>
    </source>
</evidence>
<dbReference type="Pfam" id="PF04185">
    <property type="entry name" value="Phosphoesterase"/>
    <property type="match status" value="1"/>
</dbReference>
<dbReference type="CDD" id="cd16013">
    <property type="entry name" value="AcpA"/>
    <property type="match status" value="1"/>
</dbReference>
<dbReference type="Gene3D" id="3.40.720.10">
    <property type="entry name" value="Alkaline Phosphatase, subunit A"/>
    <property type="match status" value="1"/>
</dbReference>
<evidence type="ECO:0000256" key="1">
    <source>
        <dbReference type="ARBA" id="ARBA00022801"/>
    </source>
</evidence>
<dbReference type="PANTHER" id="PTHR31956">
    <property type="entry name" value="NON-SPECIFIC PHOSPHOLIPASE C4-RELATED"/>
    <property type="match status" value="1"/>
</dbReference>
<keyword evidence="4" id="KW-1185">Reference proteome</keyword>
<dbReference type="RefSeq" id="WP_189046941.1">
    <property type="nucleotide sequence ID" value="NZ_BMJQ01000007.1"/>
</dbReference>
<dbReference type="InterPro" id="IPR017850">
    <property type="entry name" value="Alkaline_phosphatase_core_sf"/>
</dbReference>
<feature type="chain" id="PRO_5035236203" description="Phosphoesterase" evidence="2">
    <location>
        <begin position="32"/>
        <end position="646"/>
    </location>
</feature>
<protein>
    <recommendedName>
        <fullName evidence="5">Phosphoesterase</fullName>
    </recommendedName>
</protein>
<comment type="caution">
    <text evidence="3">The sequence shown here is derived from an EMBL/GenBank/DDBJ whole genome shotgun (WGS) entry which is preliminary data.</text>
</comment>
<reference evidence="3" key="1">
    <citation type="journal article" date="2014" name="Int. J. Syst. Evol. Microbiol.">
        <title>Complete genome sequence of Corynebacterium casei LMG S-19264T (=DSM 44701T), isolated from a smear-ripened cheese.</title>
        <authorList>
            <consortium name="US DOE Joint Genome Institute (JGI-PGF)"/>
            <person name="Walter F."/>
            <person name="Albersmeier A."/>
            <person name="Kalinowski J."/>
            <person name="Ruckert C."/>
        </authorList>
    </citation>
    <scope>NUCLEOTIDE SEQUENCE</scope>
    <source>
        <strain evidence="3">CGMCC 1.15725</strain>
    </source>
</reference>
<dbReference type="PANTHER" id="PTHR31956:SF1">
    <property type="entry name" value="NON-SPECIFIC PHOSPHOLIPASE C1"/>
    <property type="match status" value="1"/>
</dbReference>
<evidence type="ECO:0000313" key="4">
    <source>
        <dbReference type="Proteomes" id="UP000646365"/>
    </source>
</evidence>
<dbReference type="InterPro" id="IPR007312">
    <property type="entry name" value="Phosphoesterase"/>
</dbReference>
<evidence type="ECO:0000256" key="2">
    <source>
        <dbReference type="SAM" id="SignalP"/>
    </source>
</evidence>
<organism evidence="3 4">
    <name type="scientific">Aliidongia dinghuensis</name>
    <dbReference type="NCBI Taxonomy" id="1867774"/>
    <lineage>
        <taxon>Bacteria</taxon>
        <taxon>Pseudomonadati</taxon>
        <taxon>Pseudomonadota</taxon>
        <taxon>Alphaproteobacteria</taxon>
        <taxon>Rhodospirillales</taxon>
        <taxon>Dongiaceae</taxon>
        <taxon>Aliidongia</taxon>
    </lineage>
</organism>
<dbReference type="Proteomes" id="UP000646365">
    <property type="component" value="Unassembled WGS sequence"/>
</dbReference>
<dbReference type="EMBL" id="BMJQ01000007">
    <property type="protein sequence ID" value="GGF21162.1"/>
    <property type="molecule type" value="Genomic_DNA"/>
</dbReference>
<feature type="signal peptide" evidence="2">
    <location>
        <begin position="1"/>
        <end position="31"/>
    </location>
</feature>
<accession>A0A8J2YUR0</accession>
<sequence>MPHKLEGARWTKRVVVAATIASIVGSHAAFAAQLGANDDKTTSPIKHVIVIIGENRTFDHLFGTYIPKQGQTVWNILSEGIVDQNGAPGPNFAKATQRFAADAGASYSNSPGYKNPYYLLPPPGTAGAPNTASDTNGPPFASLSVAAAYDVGLYPGDLGLLLTGASGLASTHTVDTRIKNANDMLNGPFQLTGKTLPYDAYTGSPVHRFYQMWQQLDCSVANAKPWNPSGCAADLFPWVEQTVSAGSNGAPRPANYNNHEGATSMAFYNVAKGDVPYLKSLADQYTISDNYHQAVMGGTGANHIAIGYADAIYYSDAQGNPATPPAGQVENPNPQKGTNNFYTNDGYGSTSTNMGGSYTNCSDTKQPGVAPIVKYLSSLKQPVKANCQANAYYLLNNYNPGYVGNGTVDPTDDGPFTIPPVTIRHIGDALNDAQVSWRYYGESWNDYVQDPTNPLYCNICNPFLYSTQTMTDKLQREEHLQDTTDLYNDITNGVLPAVSIVKPNGLNDGHPASSKVDLFESFTKKIVTELQKQPDLWKDTAILITVDEGGGYWDSGYVQPVDYFGDGTRIPLIVVSPYSAGGNVVHDYYDHVSIDKFIERNWSLKPLTNRSRDNLPNPVVDPSQPYVPTNSPAIGDLFEMFNFNKS</sequence>
<dbReference type="AlphaFoldDB" id="A0A8J2YUR0"/>
<proteinExistence type="predicted"/>
<evidence type="ECO:0000313" key="3">
    <source>
        <dbReference type="EMBL" id="GGF21162.1"/>
    </source>
</evidence>
<reference evidence="3" key="2">
    <citation type="submission" date="2020-09" db="EMBL/GenBank/DDBJ databases">
        <authorList>
            <person name="Sun Q."/>
            <person name="Zhou Y."/>
        </authorList>
    </citation>
    <scope>NUCLEOTIDE SEQUENCE</scope>
    <source>
        <strain evidence="3">CGMCC 1.15725</strain>
    </source>
</reference>
<name>A0A8J2YUR0_9PROT</name>
<dbReference type="GO" id="GO:0042578">
    <property type="term" value="F:phosphoric ester hydrolase activity"/>
    <property type="evidence" value="ECO:0007669"/>
    <property type="project" value="UniProtKB-ARBA"/>
</dbReference>